<evidence type="ECO:0000313" key="2">
    <source>
        <dbReference type="EMBL" id="KAL2853573.1"/>
    </source>
</evidence>
<keyword evidence="1" id="KW-0732">Signal</keyword>
<comment type="caution">
    <text evidence="2">The sequence shown here is derived from an EMBL/GenBank/DDBJ whole genome shotgun (WGS) entry which is preliminary data.</text>
</comment>
<protein>
    <submittedName>
        <fullName evidence="2">Uncharacterized protein</fullName>
    </submittedName>
</protein>
<reference evidence="2 3" key="1">
    <citation type="submission" date="2024-07" db="EMBL/GenBank/DDBJ databases">
        <title>Section-level genome sequencing and comparative genomics of Aspergillus sections Usti and Cavernicolus.</title>
        <authorList>
            <consortium name="Lawrence Berkeley National Laboratory"/>
            <person name="Nybo J.L."/>
            <person name="Vesth T.C."/>
            <person name="Theobald S."/>
            <person name="Frisvad J.C."/>
            <person name="Larsen T.O."/>
            <person name="Kjaerboelling I."/>
            <person name="Rothschild-Mancinelli K."/>
            <person name="Lyhne E.K."/>
            <person name="Kogle M.E."/>
            <person name="Barry K."/>
            <person name="Clum A."/>
            <person name="Na H."/>
            <person name="Ledsgaard L."/>
            <person name="Lin J."/>
            <person name="Lipzen A."/>
            <person name="Kuo A."/>
            <person name="Riley R."/>
            <person name="Mondo S."/>
            <person name="LaButti K."/>
            <person name="Haridas S."/>
            <person name="Pangalinan J."/>
            <person name="Salamov A.A."/>
            <person name="Simmons B.A."/>
            <person name="Magnuson J.K."/>
            <person name="Chen J."/>
            <person name="Drula E."/>
            <person name="Henrissat B."/>
            <person name="Wiebenga A."/>
            <person name="Lubbers R.J."/>
            <person name="Gomes A.C."/>
            <person name="Macurrencykelacurrency M.R."/>
            <person name="Stajich J."/>
            <person name="Grigoriev I.V."/>
            <person name="Mortensen U.H."/>
            <person name="De vries R.P."/>
            <person name="Baker S.E."/>
            <person name="Andersen M.R."/>
        </authorList>
    </citation>
    <scope>NUCLEOTIDE SEQUENCE [LARGE SCALE GENOMIC DNA]</scope>
    <source>
        <strain evidence="2 3">CBS 756.74</strain>
    </source>
</reference>
<proteinExistence type="predicted"/>
<feature type="signal peptide" evidence="1">
    <location>
        <begin position="1"/>
        <end position="21"/>
    </location>
</feature>
<sequence length="145" mass="15514">MGLIRTGLVAVLDLRAVASSAATVAIRSRLIDRSTVIFSLQVWPHIRHSPCLLLSPPSPPSPTLLSFQLDPFDSLSSFAKPLVSSTLPLSRLQLGCRSVDISRARTFILIDPPTPDSQTPPRSIAPPPAPYSLVASSLPVAMLII</sequence>
<gene>
    <name evidence="2" type="ORF">BJX68DRAFT_44175</name>
</gene>
<dbReference type="GeneID" id="98164335"/>
<dbReference type="Proteomes" id="UP001610444">
    <property type="component" value="Unassembled WGS sequence"/>
</dbReference>
<dbReference type="RefSeq" id="XP_070900939.1">
    <property type="nucleotide sequence ID" value="XM_071049171.1"/>
</dbReference>
<keyword evidence="3" id="KW-1185">Reference proteome</keyword>
<organism evidence="2 3">
    <name type="scientific">Aspergillus pseudodeflectus</name>
    <dbReference type="NCBI Taxonomy" id="176178"/>
    <lineage>
        <taxon>Eukaryota</taxon>
        <taxon>Fungi</taxon>
        <taxon>Dikarya</taxon>
        <taxon>Ascomycota</taxon>
        <taxon>Pezizomycotina</taxon>
        <taxon>Eurotiomycetes</taxon>
        <taxon>Eurotiomycetidae</taxon>
        <taxon>Eurotiales</taxon>
        <taxon>Aspergillaceae</taxon>
        <taxon>Aspergillus</taxon>
        <taxon>Aspergillus subgen. Nidulantes</taxon>
    </lineage>
</organism>
<feature type="chain" id="PRO_5045949681" evidence="1">
    <location>
        <begin position="22"/>
        <end position="145"/>
    </location>
</feature>
<evidence type="ECO:0000313" key="3">
    <source>
        <dbReference type="Proteomes" id="UP001610444"/>
    </source>
</evidence>
<accession>A0ABR4KQT1</accession>
<name>A0ABR4KQT1_9EURO</name>
<evidence type="ECO:0000256" key="1">
    <source>
        <dbReference type="SAM" id="SignalP"/>
    </source>
</evidence>
<dbReference type="EMBL" id="JBFXLR010000013">
    <property type="protein sequence ID" value="KAL2853573.1"/>
    <property type="molecule type" value="Genomic_DNA"/>
</dbReference>